<evidence type="ECO:0000256" key="1">
    <source>
        <dbReference type="SAM" id="Phobius"/>
    </source>
</evidence>
<keyword evidence="1" id="KW-1133">Transmembrane helix</keyword>
<proteinExistence type="predicted"/>
<reference evidence="2 3" key="1">
    <citation type="journal article" date="2018" name="Nat. Genet.">
        <title>The Rosa genome provides new insights in the design of modern roses.</title>
        <authorList>
            <person name="Bendahmane M."/>
        </authorList>
    </citation>
    <scope>NUCLEOTIDE SEQUENCE [LARGE SCALE GENOMIC DNA]</scope>
    <source>
        <strain evidence="3">cv. Old Blush</strain>
    </source>
</reference>
<keyword evidence="1" id="KW-0472">Membrane</keyword>
<keyword evidence="1" id="KW-0812">Transmembrane</keyword>
<evidence type="ECO:0000313" key="2">
    <source>
        <dbReference type="EMBL" id="PRQ23721.1"/>
    </source>
</evidence>
<protein>
    <submittedName>
        <fullName evidence="2">Uncharacterized protein</fullName>
    </submittedName>
</protein>
<gene>
    <name evidence="2" type="ORF">RchiOBHm_Chr6g0264481</name>
</gene>
<dbReference type="AlphaFoldDB" id="A0A2P6PP75"/>
<keyword evidence="3" id="KW-1185">Reference proteome</keyword>
<feature type="transmembrane region" description="Helical" evidence="1">
    <location>
        <begin position="27"/>
        <end position="58"/>
    </location>
</feature>
<name>A0A2P6PP75_ROSCH</name>
<dbReference type="EMBL" id="PDCK01000044">
    <property type="protein sequence ID" value="PRQ23721.1"/>
    <property type="molecule type" value="Genomic_DNA"/>
</dbReference>
<accession>A0A2P6PP75</accession>
<dbReference type="Proteomes" id="UP000238479">
    <property type="component" value="Chromosome 6"/>
</dbReference>
<dbReference type="Gramene" id="PRQ23721">
    <property type="protein sequence ID" value="PRQ23721"/>
    <property type="gene ID" value="RchiOBHm_Chr6g0264481"/>
</dbReference>
<evidence type="ECO:0000313" key="3">
    <source>
        <dbReference type="Proteomes" id="UP000238479"/>
    </source>
</evidence>
<sequence length="64" mass="7043">MKRQSKSTGTTSGVDPKIKLTSSSQRLVAPLACCFFFLKLCCCCSVSILLFLFCWGIFAETVLL</sequence>
<comment type="caution">
    <text evidence="2">The sequence shown here is derived from an EMBL/GenBank/DDBJ whole genome shotgun (WGS) entry which is preliminary data.</text>
</comment>
<organism evidence="2 3">
    <name type="scientific">Rosa chinensis</name>
    <name type="common">China rose</name>
    <dbReference type="NCBI Taxonomy" id="74649"/>
    <lineage>
        <taxon>Eukaryota</taxon>
        <taxon>Viridiplantae</taxon>
        <taxon>Streptophyta</taxon>
        <taxon>Embryophyta</taxon>
        <taxon>Tracheophyta</taxon>
        <taxon>Spermatophyta</taxon>
        <taxon>Magnoliopsida</taxon>
        <taxon>eudicotyledons</taxon>
        <taxon>Gunneridae</taxon>
        <taxon>Pentapetalae</taxon>
        <taxon>rosids</taxon>
        <taxon>fabids</taxon>
        <taxon>Rosales</taxon>
        <taxon>Rosaceae</taxon>
        <taxon>Rosoideae</taxon>
        <taxon>Rosoideae incertae sedis</taxon>
        <taxon>Rosa</taxon>
    </lineage>
</organism>